<comment type="subcellular location">
    <subcellularLocation>
        <location evidence="1">Cell membrane</location>
        <topology evidence="1">Multi-pass membrane protein</topology>
    </subcellularLocation>
</comment>
<organism evidence="9 10">
    <name type="scientific">Lyngbya aestuarii BL J</name>
    <dbReference type="NCBI Taxonomy" id="1348334"/>
    <lineage>
        <taxon>Bacteria</taxon>
        <taxon>Bacillati</taxon>
        <taxon>Cyanobacteriota</taxon>
        <taxon>Cyanophyceae</taxon>
        <taxon>Oscillatoriophycideae</taxon>
        <taxon>Oscillatoriales</taxon>
        <taxon>Microcoleaceae</taxon>
        <taxon>Lyngbya</taxon>
    </lineage>
</organism>
<dbReference type="RefSeq" id="WP_023064813.1">
    <property type="nucleotide sequence ID" value="NZ_AUZM01000006.1"/>
</dbReference>
<feature type="transmembrane region" description="Helical" evidence="8">
    <location>
        <begin position="119"/>
        <end position="138"/>
    </location>
</feature>
<dbReference type="NCBIfam" id="TIGR01528">
    <property type="entry name" value="NMN_trans_PnuC"/>
    <property type="match status" value="1"/>
</dbReference>
<evidence type="ECO:0000256" key="4">
    <source>
        <dbReference type="ARBA" id="ARBA00022475"/>
    </source>
</evidence>
<evidence type="ECO:0000256" key="6">
    <source>
        <dbReference type="ARBA" id="ARBA00022989"/>
    </source>
</evidence>
<protein>
    <submittedName>
        <fullName evidence="9">Nicotinamide mononucleotide transporter PnuC family protein</fullName>
    </submittedName>
</protein>
<keyword evidence="3" id="KW-0813">Transport</keyword>
<dbReference type="PANTHER" id="PTHR36122:SF2">
    <property type="entry name" value="NICOTINAMIDE RIBOSIDE TRANSPORTER PNUC"/>
    <property type="match status" value="1"/>
</dbReference>
<feature type="transmembrane region" description="Helical" evidence="8">
    <location>
        <begin position="194"/>
        <end position="212"/>
    </location>
</feature>
<dbReference type="AlphaFoldDB" id="U7QPF9"/>
<evidence type="ECO:0000256" key="2">
    <source>
        <dbReference type="ARBA" id="ARBA00006669"/>
    </source>
</evidence>
<sequence>MNKSRIILVLAVIISFLIVLIPWQSFFAVKLSFLEVFAVVTSAWSVGLLARNNPLGWWVGLVGVVAYAVVFYQVELYAETAIQVFYFFTSIKGISVWLKGGKNNTEKSVSHLPKSQLKLSIISFIPSVWGLQTFLIAVKGAAPFWDAITTVGSAIAQLYLMERYVESWYLWIGVDLIYIPFYASQGLYLTSGLYIVFLGMSIYGLLHFQHLYKQQSKH</sequence>
<proteinExistence type="inferred from homology"/>
<keyword evidence="4" id="KW-1003">Cell membrane</keyword>
<gene>
    <name evidence="9" type="primary">pnuC</name>
    <name evidence="9" type="ORF">M595_0956</name>
</gene>
<keyword evidence="7 8" id="KW-0472">Membrane</keyword>
<dbReference type="GO" id="GO:0005886">
    <property type="term" value="C:plasma membrane"/>
    <property type="evidence" value="ECO:0007669"/>
    <property type="project" value="UniProtKB-SubCell"/>
</dbReference>
<keyword evidence="10" id="KW-1185">Reference proteome</keyword>
<evidence type="ECO:0000313" key="9">
    <source>
        <dbReference type="EMBL" id="ERT08980.1"/>
    </source>
</evidence>
<dbReference type="Pfam" id="PF04973">
    <property type="entry name" value="NMN_transporter"/>
    <property type="match status" value="1"/>
</dbReference>
<accession>U7QPF9</accession>
<reference evidence="9 10" key="1">
    <citation type="journal article" date="2013" name="Front. Microbiol.">
        <title>Comparative genomic analyses of the cyanobacterium, Lyngbya aestuarii BL J, a powerful hydrogen producer.</title>
        <authorList>
            <person name="Kothari A."/>
            <person name="Vaughn M."/>
            <person name="Garcia-Pichel F."/>
        </authorList>
    </citation>
    <scope>NUCLEOTIDE SEQUENCE [LARGE SCALE GENOMIC DNA]</scope>
    <source>
        <strain evidence="9 10">BL J</strain>
    </source>
</reference>
<dbReference type="OrthoDB" id="9791248at2"/>
<evidence type="ECO:0000256" key="5">
    <source>
        <dbReference type="ARBA" id="ARBA00022692"/>
    </source>
</evidence>
<keyword evidence="5 8" id="KW-0812">Transmembrane</keyword>
<dbReference type="GO" id="GO:0034257">
    <property type="term" value="F:nicotinamide riboside transmembrane transporter activity"/>
    <property type="evidence" value="ECO:0007669"/>
    <property type="project" value="InterPro"/>
</dbReference>
<evidence type="ECO:0000256" key="3">
    <source>
        <dbReference type="ARBA" id="ARBA00022448"/>
    </source>
</evidence>
<feature type="transmembrane region" description="Helical" evidence="8">
    <location>
        <begin position="7"/>
        <end position="25"/>
    </location>
</feature>
<dbReference type="Proteomes" id="UP000017127">
    <property type="component" value="Unassembled WGS sequence"/>
</dbReference>
<comment type="similarity">
    <text evidence="2">Belongs to the nicotinamide ribonucleoside (NR) uptake permease (TC 4.B.1) family.</text>
</comment>
<dbReference type="PANTHER" id="PTHR36122">
    <property type="entry name" value="NICOTINAMIDE RIBOSIDE TRANSPORTER PNUC"/>
    <property type="match status" value="1"/>
</dbReference>
<evidence type="ECO:0000313" key="10">
    <source>
        <dbReference type="Proteomes" id="UP000017127"/>
    </source>
</evidence>
<keyword evidence="6 8" id="KW-1133">Transmembrane helix</keyword>
<dbReference type="EMBL" id="AUZM01000006">
    <property type="protein sequence ID" value="ERT08980.1"/>
    <property type="molecule type" value="Genomic_DNA"/>
</dbReference>
<evidence type="ECO:0000256" key="7">
    <source>
        <dbReference type="ARBA" id="ARBA00023136"/>
    </source>
</evidence>
<evidence type="ECO:0000256" key="1">
    <source>
        <dbReference type="ARBA" id="ARBA00004651"/>
    </source>
</evidence>
<comment type="caution">
    <text evidence="9">The sequence shown here is derived from an EMBL/GenBank/DDBJ whole genome shotgun (WGS) entry which is preliminary data.</text>
</comment>
<dbReference type="InterPro" id="IPR006419">
    <property type="entry name" value="NMN_transpt_PnuC"/>
</dbReference>
<feature type="transmembrane region" description="Helical" evidence="8">
    <location>
        <begin position="55"/>
        <end position="74"/>
    </location>
</feature>
<evidence type="ECO:0000256" key="8">
    <source>
        <dbReference type="SAM" id="Phobius"/>
    </source>
</evidence>
<name>U7QPF9_9CYAN</name>
<feature type="transmembrane region" description="Helical" evidence="8">
    <location>
        <begin position="31"/>
        <end position="50"/>
    </location>
</feature>
<feature type="transmembrane region" description="Helical" evidence="8">
    <location>
        <begin position="80"/>
        <end position="98"/>
    </location>
</feature>